<sequence>MVINYFKVIADFCDSSYPKCLTVKQGDLLTLIDDSDVDWALVMKTHSSEQGYVPKSFMELIDLTDDRTTNEQEKRSFEFPSRSQSSSTTLSSLDQDIQSSLADPELDMSSNLYSGMSKRSALITEILETELTLHKEMSILMSVLQENQIQEKLPKAIYVELFSQIPQIELVSGKLCRNLQQLIESVSKEQREYLSIGEILLNEIDSIDRAYSLYVINFNARFFQLYSDQKDVFAIIEEAFDNHANNPKNTLGLSSVLMKPFHRISRYPILIESLLKTTAPNTPDFDNLQEFLSKIQGILNESNERRRYKEACEDSGKNYNIKSIKRRAISLLPKQITMHTKIHDENDEHVNKELAALKLLKQRTKSSINWLKVRLEHTKQLVTSQSVFLNSLAKLIAESSTKVDPRLVEYMEKFAIFTSEDLLNLFSDKYLTEHNNVIIPQLEKLFKRVKAVSKVTNKIEELKEQLSDAKKALKAASSPSPLLVTRKKDATTALECFKMNLAGELEVLQTSGFALLRVLMRKHFLLNCELYDKVVEPQNNIIEHLCEKSTYHGTSRTATKLHQIDQRRLIFCNKIDNFIKRFDLVCKMSGKGNLNARLTKNQPLGSKDTKCAVFIPDSSTPLFLGYSMTSICSNTHRPPNIAGPVTNVVIGMKCNQDTEDLATMLDYVENVDKNAKLFRLTRNTEAEALNQASLSRASKRVFTVESITPEALQILVPKVFVCWDSC</sequence>
<dbReference type="Gene3D" id="2.30.30.40">
    <property type="entry name" value="SH3 Domains"/>
    <property type="match status" value="1"/>
</dbReference>
<evidence type="ECO:0000313" key="7">
    <source>
        <dbReference type="Proteomes" id="UP001626550"/>
    </source>
</evidence>
<feature type="domain" description="DH" evidence="5">
    <location>
        <begin position="118"/>
        <end position="305"/>
    </location>
</feature>
<dbReference type="PANTHER" id="PTHR12673">
    <property type="entry name" value="FACIOGENITAL DYSPLASIA PROTEIN"/>
    <property type="match status" value="1"/>
</dbReference>
<evidence type="ECO:0000259" key="5">
    <source>
        <dbReference type="PROSITE" id="PS50010"/>
    </source>
</evidence>
<accession>A0ABD2Q8D7</accession>
<dbReference type="Proteomes" id="UP001626550">
    <property type="component" value="Unassembled WGS sequence"/>
</dbReference>
<evidence type="ECO:0000259" key="4">
    <source>
        <dbReference type="PROSITE" id="PS50002"/>
    </source>
</evidence>
<dbReference type="Gene3D" id="1.20.900.10">
    <property type="entry name" value="Dbl homology (DH) domain"/>
    <property type="match status" value="1"/>
</dbReference>
<dbReference type="PANTHER" id="PTHR12673:SF263">
    <property type="entry name" value="PLECKSTRIN DOMAIN-CONTAINING PROTEIN"/>
    <property type="match status" value="1"/>
</dbReference>
<dbReference type="Pfam" id="PF00621">
    <property type="entry name" value="RhoGEF"/>
    <property type="match status" value="1"/>
</dbReference>
<dbReference type="AlphaFoldDB" id="A0ABD2Q8D7"/>
<dbReference type="EMBL" id="JBJKFK010000671">
    <property type="protein sequence ID" value="KAL3315753.1"/>
    <property type="molecule type" value="Genomic_DNA"/>
</dbReference>
<dbReference type="SUPFAM" id="SSF50044">
    <property type="entry name" value="SH3-domain"/>
    <property type="match status" value="1"/>
</dbReference>
<keyword evidence="7" id="KW-1185">Reference proteome</keyword>
<dbReference type="InterPro" id="IPR035899">
    <property type="entry name" value="DBL_dom_sf"/>
</dbReference>
<gene>
    <name evidence="6" type="ORF">Ciccas_005607</name>
</gene>
<dbReference type="PROSITE" id="PS50010">
    <property type="entry name" value="DH_2"/>
    <property type="match status" value="1"/>
</dbReference>
<proteinExistence type="predicted"/>
<feature type="domain" description="SH3" evidence="4">
    <location>
        <begin position="1"/>
        <end position="63"/>
    </location>
</feature>
<evidence type="ECO:0000256" key="3">
    <source>
        <dbReference type="SAM" id="MobiDB-lite"/>
    </source>
</evidence>
<protein>
    <submittedName>
        <fullName evidence="6">Uncharacterized protein</fullName>
    </submittedName>
</protein>
<reference evidence="6 7" key="1">
    <citation type="submission" date="2024-11" db="EMBL/GenBank/DDBJ databases">
        <title>Adaptive evolution of stress response genes in parasites aligns with host niche diversity.</title>
        <authorList>
            <person name="Hahn C."/>
            <person name="Resl P."/>
        </authorList>
    </citation>
    <scope>NUCLEOTIDE SEQUENCE [LARGE SCALE GENOMIC DNA]</scope>
    <source>
        <strain evidence="6">EGGRZ-B1_66</strain>
        <tissue evidence="6">Body</tissue>
    </source>
</reference>
<keyword evidence="1 2" id="KW-0728">SH3 domain</keyword>
<dbReference type="SMART" id="SM00326">
    <property type="entry name" value="SH3"/>
    <property type="match status" value="1"/>
</dbReference>
<dbReference type="InterPro" id="IPR001452">
    <property type="entry name" value="SH3_domain"/>
</dbReference>
<feature type="compositionally biased region" description="Low complexity" evidence="3">
    <location>
        <begin position="83"/>
        <end position="94"/>
    </location>
</feature>
<dbReference type="InterPro" id="IPR000219">
    <property type="entry name" value="DH_dom"/>
</dbReference>
<evidence type="ECO:0000256" key="2">
    <source>
        <dbReference type="PROSITE-ProRule" id="PRU00192"/>
    </source>
</evidence>
<dbReference type="SMART" id="SM00325">
    <property type="entry name" value="RhoGEF"/>
    <property type="match status" value="1"/>
</dbReference>
<dbReference type="InterPro" id="IPR051092">
    <property type="entry name" value="FYVE_RhoGEF_PH"/>
</dbReference>
<evidence type="ECO:0000313" key="6">
    <source>
        <dbReference type="EMBL" id="KAL3315753.1"/>
    </source>
</evidence>
<evidence type="ECO:0000256" key="1">
    <source>
        <dbReference type="ARBA" id="ARBA00022443"/>
    </source>
</evidence>
<organism evidence="6 7">
    <name type="scientific">Cichlidogyrus casuarinus</name>
    <dbReference type="NCBI Taxonomy" id="1844966"/>
    <lineage>
        <taxon>Eukaryota</taxon>
        <taxon>Metazoa</taxon>
        <taxon>Spiralia</taxon>
        <taxon>Lophotrochozoa</taxon>
        <taxon>Platyhelminthes</taxon>
        <taxon>Monogenea</taxon>
        <taxon>Monopisthocotylea</taxon>
        <taxon>Dactylogyridea</taxon>
        <taxon>Ancyrocephalidae</taxon>
        <taxon>Cichlidogyrus</taxon>
    </lineage>
</organism>
<dbReference type="PROSITE" id="PS50002">
    <property type="entry name" value="SH3"/>
    <property type="match status" value="1"/>
</dbReference>
<dbReference type="InterPro" id="IPR036028">
    <property type="entry name" value="SH3-like_dom_sf"/>
</dbReference>
<feature type="region of interest" description="Disordered" evidence="3">
    <location>
        <begin position="71"/>
        <end position="94"/>
    </location>
</feature>
<dbReference type="Pfam" id="PF00018">
    <property type="entry name" value="SH3_1"/>
    <property type="match status" value="1"/>
</dbReference>
<name>A0ABD2Q8D7_9PLAT</name>
<dbReference type="SUPFAM" id="SSF48065">
    <property type="entry name" value="DBL homology domain (DH-domain)"/>
    <property type="match status" value="1"/>
</dbReference>
<comment type="caution">
    <text evidence="6">The sequence shown here is derived from an EMBL/GenBank/DDBJ whole genome shotgun (WGS) entry which is preliminary data.</text>
</comment>